<comment type="caution">
    <text evidence="2">The sequence shown here is derived from an EMBL/GenBank/DDBJ whole genome shotgun (WGS) entry which is preliminary data.</text>
</comment>
<organism evidence="2 3">
    <name type="scientific">Cognatilysobacter xinjiangensis</name>
    <dbReference type="NCBI Taxonomy" id="546892"/>
    <lineage>
        <taxon>Bacteria</taxon>
        <taxon>Pseudomonadati</taxon>
        <taxon>Pseudomonadota</taxon>
        <taxon>Gammaproteobacteria</taxon>
        <taxon>Lysobacterales</taxon>
        <taxon>Lysobacteraceae</taxon>
        <taxon>Cognatilysobacter</taxon>
    </lineage>
</organism>
<reference evidence="3" key="1">
    <citation type="journal article" date="2019" name="Int. J. Syst. Evol. Microbiol.">
        <title>The Global Catalogue of Microorganisms (GCM) 10K type strain sequencing project: providing services to taxonomists for standard genome sequencing and annotation.</title>
        <authorList>
            <consortium name="The Broad Institute Genomics Platform"/>
            <consortium name="The Broad Institute Genome Sequencing Center for Infectious Disease"/>
            <person name="Wu L."/>
            <person name="Ma J."/>
        </authorList>
    </citation>
    <scope>NUCLEOTIDE SEQUENCE [LARGE SCALE GENOMIC DNA]</scope>
    <source>
        <strain evidence="3">KCTC 22558</strain>
    </source>
</reference>
<evidence type="ECO:0000313" key="2">
    <source>
        <dbReference type="EMBL" id="GGZ64803.1"/>
    </source>
</evidence>
<dbReference type="Pfam" id="PF04012">
    <property type="entry name" value="PspA_IM30"/>
    <property type="match status" value="1"/>
</dbReference>
<name>A0ABQ3C1N4_9GAMM</name>
<dbReference type="EMBL" id="BMXY01000002">
    <property type="protein sequence ID" value="GGZ64803.1"/>
    <property type="molecule type" value="Genomic_DNA"/>
</dbReference>
<dbReference type="InterPro" id="IPR007157">
    <property type="entry name" value="PspA_VIPP1"/>
</dbReference>
<gene>
    <name evidence="2" type="ORF">GCM10008101_18180</name>
</gene>
<comment type="similarity">
    <text evidence="1">Belongs to the PspA/Vipp/IM30 family.</text>
</comment>
<dbReference type="RefSeq" id="WP_189449170.1">
    <property type="nucleotide sequence ID" value="NZ_BMXY01000002.1"/>
</dbReference>
<dbReference type="Proteomes" id="UP000643403">
    <property type="component" value="Unassembled WGS sequence"/>
</dbReference>
<evidence type="ECO:0000256" key="1">
    <source>
        <dbReference type="ARBA" id="ARBA00043985"/>
    </source>
</evidence>
<protein>
    <recommendedName>
        <fullName evidence="4">Phage shock protein A (PspA) family protein</fullName>
    </recommendedName>
</protein>
<evidence type="ECO:0000313" key="3">
    <source>
        <dbReference type="Proteomes" id="UP000643403"/>
    </source>
</evidence>
<sequence length="239" mass="25793">MSSLGKLVGRVREQLSEIGEAIAGNAADRALEEQIRLADGQLRTWRASLAELKARHLAASERRDADAATILQREAQAAAALQAGEDALALEVAREIDRLELARDDEAALIAHLDACIAQLVPLVEQGERHLRRLRHQIDVLHAAQTVQRAQESVAGRACGSVPPPRTAIDSLMRARRRHGAAPIDIESAGIPSADALDIKLHDAGLDQRARLDAILARIQATAAPVVDSEPARHSRRTP</sequence>
<accession>A0ABQ3C1N4</accession>
<proteinExistence type="inferred from homology"/>
<keyword evidence="3" id="KW-1185">Reference proteome</keyword>
<evidence type="ECO:0008006" key="4">
    <source>
        <dbReference type="Google" id="ProtNLM"/>
    </source>
</evidence>